<dbReference type="InterPro" id="IPR019874">
    <property type="entry name" value="RF_methyltr_PrmC"/>
</dbReference>
<dbReference type="NCBIfam" id="TIGR00536">
    <property type="entry name" value="hemK_fam"/>
    <property type="match status" value="1"/>
</dbReference>
<dbReference type="PANTHER" id="PTHR18895">
    <property type="entry name" value="HEMK METHYLTRANSFERASE"/>
    <property type="match status" value="1"/>
</dbReference>
<dbReference type="Proteomes" id="UP000004793">
    <property type="component" value="Chromosome"/>
</dbReference>
<evidence type="ECO:0000259" key="7">
    <source>
        <dbReference type="Pfam" id="PF17827"/>
    </source>
</evidence>
<proteinExistence type="predicted"/>
<name>A0A7U6GEM6_CALEA</name>
<dbReference type="SUPFAM" id="SSF53335">
    <property type="entry name" value="S-adenosyl-L-methionine-dependent methyltransferases"/>
    <property type="match status" value="1"/>
</dbReference>
<dbReference type="EC" id="2.1.1.297" evidence="1"/>
<dbReference type="InterPro" id="IPR004556">
    <property type="entry name" value="HemK-like"/>
</dbReference>
<dbReference type="GO" id="GO:0032259">
    <property type="term" value="P:methylation"/>
    <property type="evidence" value="ECO:0007669"/>
    <property type="project" value="UniProtKB-KW"/>
</dbReference>
<dbReference type="Gene3D" id="3.40.50.150">
    <property type="entry name" value="Vaccinia Virus protein VP39"/>
    <property type="match status" value="1"/>
</dbReference>
<sequence length="287" mass="33414">MTVKEAFLESIRSLREVSEEYYLETLVLLSYILKIEKEKVYLKENEVLSDHQIKLFKSSLEKLRNKYPLAYLTRHKEFMGLDFYIDEGVLIPRPETETLAELAIKYGCKKQRFLDIGCGSGVIVLSILHYCKEITGNAIDISENAIRITKLNAERLNLLERLELALTDFRNYNPGYKFDFIVSNPPYVRSIDVRNLPFEPEIALDGGVDGFEIYPALIKKAFELLKDDGFVIFEIDPSIQDKVKKEMKKYFRKVDIIKDLAQLDRFAFGRLKTVNKTVLIKDIKYEE</sequence>
<evidence type="ECO:0000313" key="8">
    <source>
        <dbReference type="EMBL" id="BAL80984.1"/>
    </source>
</evidence>
<keyword evidence="4" id="KW-0949">S-adenosyl-L-methionine</keyword>
<dbReference type="PRINTS" id="PR00507">
    <property type="entry name" value="N12N6MTFRASE"/>
</dbReference>
<dbReference type="InterPro" id="IPR040758">
    <property type="entry name" value="PrmC_N"/>
</dbReference>
<evidence type="ECO:0000256" key="5">
    <source>
        <dbReference type="ARBA" id="ARBA00048391"/>
    </source>
</evidence>
<dbReference type="NCBIfam" id="TIGR03534">
    <property type="entry name" value="RF_mod_PrmC"/>
    <property type="match status" value="1"/>
</dbReference>
<keyword evidence="3 8" id="KW-0808">Transferase</keyword>
<dbReference type="Pfam" id="PF17827">
    <property type="entry name" value="PrmC_N"/>
    <property type="match status" value="1"/>
</dbReference>
<keyword evidence="9" id="KW-1185">Reference proteome</keyword>
<evidence type="ECO:0000256" key="1">
    <source>
        <dbReference type="ARBA" id="ARBA00012771"/>
    </source>
</evidence>
<dbReference type="KEGG" id="cex:CSE_08580"/>
<keyword evidence="2 8" id="KW-0489">Methyltransferase</keyword>
<reference evidence="8 9" key="1">
    <citation type="submission" date="2011-01" db="EMBL/GenBank/DDBJ databases">
        <title>Whole genome sequence of Caldisericum exile AZM16c01.</title>
        <authorList>
            <person name="Narita-Yamada S."/>
            <person name="Kawakoshi A."/>
            <person name="Nakamura S."/>
            <person name="Sasagawa M."/>
            <person name="Fukada J."/>
            <person name="Sekine M."/>
            <person name="Kato Y."/>
            <person name="Fukai R."/>
            <person name="Sasaki K."/>
            <person name="Hanamaki A."/>
            <person name="Narita H."/>
            <person name="Konno Y."/>
            <person name="Mori K."/>
            <person name="Yamazaki S."/>
            <person name="Suzuki K."/>
            <person name="Fujita N."/>
        </authorList>
    </citation>
    <scope>NUCLEOTIDE SEQUENCE [LARGE SCALE GENOMIC DNA]</scope>
    <source>
        <strain evidence="9">DSM 21853 / NBRC 104410 / AZM16c01</strain>
    </source>
</reference>
<dbReference type="EMBL" id="AP012051">
    <property type="protein sequence ID" value="BAL80984.1"/>
    <property type="molecule type" value="Genomic_DNA"/>
</dbReference>
<dbReference type="PANTHER" id="PTHR18895:SF74">
    <property type="entry name" value="MTRF1L RELEASE FACTOR GLUTAMINE METHYLTRANSFERASE"/>
    <property type="match status" value="1"/>
</dbReference>
<dbReference type="InterPro" id="IPR007848">
    <property type="entry name" value="Small_mtfrase_dom"/>
</dbReference>
<evidence type="ECO:0000256" key="2">
    <source>
        <dbReference type="ARBA" id="ARBA00022603"/>
    </source>
</evidence>
<dbReference type="PROSITE" id="PS00092">
    <property type="entry name" value="N6_MTASE"/>
    <property type="match status" value="1"/>
</dbReference>
<feature type="domain" description="Release factor glutamine methyltransferase N-terminal" evidence="7">
    <location>
        <begin position="9"/>
        <end position="73"/>
    </location>
</feature>
<dbReference type="AlphaFoldDB" id="A0A7U6GEM6"/>
<dbReference type="Gene3D" id="1.10.8.10">
    <property type="entry name" value="DNA helicase RuvA subunit, C-terminal domain"/>
    <property type="match status" value="1"/>
</dbReference>
<dbReference type="RefSeq" id="WP_014453387.1">
    <property type="nucleotide sequence ID" value="NC_017096.1"/>
</dbReference>
<dbReference type="GO" id="GO:0102559">
    <property type="term" value="F:peptide chain release factor N(5)-glutamine methyltransferase activity"/>
    <property type="evidence" value="ECO:0007669"/>
    <property type="project" value="UniProtKB-EC"/>
</dbReference>
<evidence type="ECO:0000259" key="6">
    <source>
        <dbReference type="Pfam" id="PF05175"/>
    </source>
</evidence>
<accession>A0A7U6GEM6</accession>
<dbReference type="InterPro" id="IPR002052">
    <property type="entry name" value="DNA_methylase_N6_adenine_CS"/>
</dbReference>
<feature type="domain" description="Methyltransferase small" evidence="6">
    <location>
        <begin position="109"/>
        <end position="194"/>
    </location>
</feature>
<organism evidence="8 9">
    <name type="scientific">Caldisericum exile (strain DSM 21853 / NBRC 104410 / AZM16c01)</name>
    <dbReference type="NCBI Taxonomy" id="511051"/>
    <lineage>
        <taxon>Bacteria</taxon>
        <taxon>Pseudomonadati</taxon>
        <taxon>Caldisericota/Cryosericota group</taxon>
        <taxon>Caldisericota</taxon>
        <taxon>Caldisericia</taxon>
        <taxon>Caldisericales</taxon>
        <taxon>Caldisericaceae</taxon>
        <taxon>Caldisericum</taxon>
    </lineage>
</organism>
<dbReference type="OrthoDB" id="9800643at2"/>
<dbReference type="GO" id="GO:0003676">
    <property type="term" value="F:nucleic acid binding"/>
    <property type="evidence" value="ECO:0007669"/>
    <property type="project" value="InterPro"/>
</dbReference>
<dbReference type="InterPro" id="IPR029063">
    <property type="entry name" value="SAM-dependent_MTases_sf"/>
</dbReference>
<protein>
    <recommendedName>
        <fullName evidence="1">peptide chain release factor N(5)-glutamine methyltransferase</fullName>
        <ecNumber evidence="1">2.1.1.297</ecNumber>
    </recommendedName>
</protein>
<evidence type="ECO:0000256" key="3">
    <source>
        <dbReference type="ARBA" id="ARBA00022679"/>
    </source>
</evidence>
<dbReference type="CDD" id="cd02440">
    <property type="entry name" value="AdoMet_MTases"/>
    <property type="match status" value="1"/>
</dbReference>
<evidence type="ECO:0000313" key="9">
    <source>
        <dbReference type="Proteomes" id="UP000004793"/>
    </source>
</evidence>
<dbReference type="InterPro" id="IPR050320">
    <property type="entry name" value="N5-glutamine_MTase"/>
</dbReference>
<gene>
    <name evidence="8" type="ordered locus">CSE_08580</name>
</gene>
<comment type="catalytic activity">
    <reaction evidence="5">
        <text>L-glutaminyl-[peptide chain release factor] + S-adenosyl-L-methionine = N(5)-methyl-L-glutaminyl-[peptide chain release factor] + S-adenosyl-L-homocysteine + H(+)</text>
        <dbReference type="Rhea" id="RHEA:42896"/>
        <dbReference type="Rhea" id="RHEA-COMP:10271"/>
        <dbReference type="Rhea" id="RHEA-COMP:10272"/>
        <dbReference type="ChEBI" id="CHEBI:15378"/>
        <dbReference type="ChEBI" id="CHEBI:30011"/>
        <dbReference type="ChEBI" id="CHEBI:57856"/>
        <dbReference type="ChEBI" id="CHEBI:59789"/>
        <dbReference type="ChEBI" id="CHEBI:61891"/>
        <dbReference type="EC" id="2.1.1.297"/>
    </reaction>
</comment>
<dbReference type="Pfam" id="PF05175">
    <property type="entry name" value="MTS"/>
    <property type="match status" value="1"/>
</dbReference>
<evidence type="ECO:0000256" key="4">
    <source>
        <dbReference type="ARBA" id="ARBA00022691"/>
    </source>
</evidence>